<protein>
    <submittedName>
        <fullName evidence="1">Uncharacterized protein</fullName>
    </submittedName>
</protein>
<accession>A0A2A6BJU4</accession>
<reference evidence="2" key="1">
    <citation type="journal article" date="2008" name="Nat. Genet.">
        <title>The Pristionchus pacificus genome provides a unique perspective on nematode lifestyle and parasitism.</title>
        <authorList>
            <person name="Dieterich C."/>
            <person name="Clifton S.W."/>
            <person name="Schuster L.N."/>
            <person name="Chinwalla A."/>
            <person name="Delehaunty K."/>
            <person name="Dinkelacker I."/>
            <person name="Fulton L."/>
            <person name="Fulton R."/>
            <person name="Godfrey J."/>
            <person name="Minx P."/>
            <person name="Mitreva M."/>
            <person name="Roeseler W."/>
            <person name="Tian H."/>
            <person name="Witte H."/>
            <person name="Yang S.P."/>
            <person name="Wilson R.K."/>
            <person name="Sommer R.J."/>
        </authorList>
    </citation>
    <scope>NUCLEOTIDE SEQUENCE [LARGE SCALE GENOMIC DNA]</scope>
    <source>
        <strain evidence="2">PS312</strain>
    </source>
</reference>
<reference evidence="1" key="2">
    <citation type="submission" date="2022-06" db="UniProtKB">
        <authorList>
            <consortium name="EnsemblMetazoa"/>
        </authorList>
    </citation>
    <scope>IDENTIFICATION</scope>
    <source>
        <strain evidence="1">PS312</strain>
    </source>
</reference>
<name>A0A2A6BJU4_PRIPA</name>
<sequence>MYRIPSILSPKSAFSIAIACPVCKDPTRIPSPYELDEHGRERLRNHLLKNHWQLTLTCIVNIQMEELMRDIYESGRYADSKEASANDEKMETEEQDVPYDMTVAKEVLPRRPRYSVQKHMRTCTMCMKTMHYSQRQVHVYKVHLGKLLFECPYCTFYSDYDKKKVESHLLTSHT</sequence>
<dbReference type="EnsemblMetazoa" id="PPA39335.1">
    <property type="protein sequence ID" value="PPA39335.1"/>
    <property type="gene ID" value="WBGene00277704"/>
</dbReference>
<proteinExistence type="predicted"/>
<dbReference type="AlphaFoldDB" id="A0A2A6BJU4"/>
<evidence type="ECO:0000313" key="2">
    <source>
        <dbReference type="Proteomes" id="UP000005239"/>
    </source>
</evidence>
<gene>
    <name evidence="1" type="primary">WBGene00277704</name>
</gene>
<evidence type="ECO:0000313" key="1">
    <source>
        <dbReference type="EnsemblMetazoa" id="PPA39335.1"/>
    </source>
</evidence>
<keyword evidence="2" id="KW-1185">Reference proteome</keyword>
<accession>A0A8R1UUL9</accession>
<dbReference type="Proteomes" id="UP000005239">
    <property type="component" value="Unassembled WGS sequence"/>
</dbReference>
<organism evidence="1 2">
    <name type="scientific">Pristionchus pacificus</name>
    <name type="common">Parasitic nematode worm</name>
    <dbReference type="NCBI Taxonomy" id="54126"/>
    <lineage>
        <taxon>Eukaryota</taxon>
        <taxon>Metazoa</taxon>
        <taxon>Ecdysozoa</taxon>
        <taxon>Nematoda</taxon>
        <taxon>Chromadorea</taxon>
        <taxon>Rhabditida</taxon>
        <taxon>Rhabditina</taxon>
        <taxon>Diplogasteromorpha</taxon>
        <taxon>Diplogasteroidea</taxon>
        <taxon>Neodiplogasteridae</taxon>
        <taxon>Pristionchus</taxon>
    </lineage>
</organism>